<comment type="similarity">
    <text evidence="2 12">Belongs to the short-chain dehydrogenases/reductases (SDR) family.</text>
</comment>
<evidence type="ECO:0000313" key="13">
    <source>
        <dbReference type="EMBL" id="RKU42330.1"/>
    </source>
</evidence>
<dbReference type="PANTHER" id="PTHR24322">
    <property type="entry name" value="PKSB"/>
    <property type="match status" value="1"/>
</dbReference>
<sequence>MPMYNGLTSREGFTADVLARWVGRTVLNPALLLPIILAARYTKKGEDMSILHHKAYSRIKTLFYIGLLRWINNWHSRRAANNFVSDTYHWRREIAIVTGGSGGIGGHIAQLLAEKGLTVVVLDIQPLTYSAPSNIHFYTCDLTSPSTLSKVADRIRKDIGQPTILINNAGVARGKTLLDATEKDIRFTYDVNTLAHFWTAKEFLPYMIQRNHGMVVTVASFASWLNVPNMVDYASSKAAAQSFHEGLAAELVTRYHAPRVRMILVNQGFTKTALFDGYKNDSWFVAPSLHPETVAEAVVRQVLSGQSGQVIVPGLGNILSGIHGWPIWVQHGMRKKYESLMVEFRGRQVVEDLDGFYKRRDGEGGTEESGVLVPEK</sequence>
<dbReference type="PROSITE" id="PS00061">
    <property type="entry name" value="ADH_SHORT"/>
    <property type="match status" value="1"/>
</dbReference>
<evidence type="ECO:0000256" key="4">
    <source>
        <dbReference type="ARBA" id="ARBA00022857"/>
    </source>
</evidence>
<keyword evidence="5" id="KW-1133">Transmembrane helix</keyword>
<accession>A0A420Y3K9</accession>
<dbReference type="InterPro" id="IPR020904">
    <property type="entry name" value="Sc_DH/Rdtase_CS"/>
</dbReference>
<dbReference type="OrthoDB" id="10253736at2759"/>
<evidence type="ECO:0000256" key="7">
    <source>
        <dbReference type="ARBA" id="ARBA00023098"/>
    </source>
</evidence>
<keyword evidence="4" id="KW-0521">NADP</keyword>
<keyword evidence="7" id="KW-0443">Lipid metabolism</keyword>
<dbReference type="SUPFAM" id="SSF51735">
    <property type="entry name" value="NAD(P)-binding Rossmann-fold domains"/>
    <property type="match status" value="1"/>
</dbReference>
<dbReference type="InterPro" id="IPR002347">
    <property type="entry name" value="SDR_fam"/>
</dbReference>
<evidence type="ECO:0000256" key="6">
    <source>
        <dbReference type="ARBA" id="ARBA00023002"/>
    </source>
</evidence>
<dbReference type="Gene3D" id="3.40.50.720">
    <property type="entry name" value="NAD(P)-binding Rossmann-like Domain"/>
    <property type="match status" value="1"/>
</dbReference>
<comment type="subcellular location">
    <subcellularLocation>
        <location evidence="1">Membrane</location>
        <topology evidence="1">Multi-pass membrane protein</topology>
    </subcellularLocation>
</comment>
<comment type="function">
    <text evidence="9">Catalyzes the reduction of all-trans-retinal to all-trans-retinol in the presence of NADPH.</text>
</comment>
<evidence type="ECO:0000256" key="11">
    <source>
        <dbReference type="ARBA" id="ARBA00082544"/>
    </source>
</evidence>
<keyword evidence="3" id="KW-0812">Transmembrane</keyword>
<keyword evidence="8" id="KW-0472">Membrane</keyword>
<evidence type="ECO:0000256" key="5">
    <source>
        <dbReference type="ARBA" id="ARBA00022989"/>
    </source>
</evidence>
<evidence type="ECO:0000256" key="8">
    <source>
        <dbReference type="ARBA" id="ARBA00023136"/>
    </source>
</evidence>
<organism evidence="13 14">
    <name type="scientific">Coniochaeta pulveracea</name>
    <dbReference type="NCBI Taxonomy" id="177199"/>
    <lineage>
        <taxon>Eukaryota</taxon>
        <taxon>Fungi</taxon>
        <taxon>Dikarya</taxon>
        <taxon>Ascomycota</taxon>
        <taxon>Pezizomycotina</taxon>
        <taxon>Sordariomycetes</taxon>
        <taxon>Sordariomycetidae</taxon>
        <taxon>Coniochaetales</taxon>
        <taxon>Coniochaetaceae</taxon>
        <taxon>Coniochaeta</taxon>
    </lineage>
</organism>
<evidence type="ECO:0000256" key="9">
    <source>
        <dbReference type="ARBA" id="ARBA00059620"/>
    </source>
</evidence>
<protein>
    <recommendedName>
        <fullName evidence="10">Short-chain dehydrogenase/reductase 3</fullName>
    </recommendedName>
    <alternativeName>
        <fullName evidence="11">Retinal short-chain dehydrogenase/reductase 1</fullName>
    </alternativeName>
</protein>
<keyword evidence="6" id="KW-0560">Oxidoreductase</keyword>
<gene>
    <name evidence="13" type="ORF">DL546_005103</name>
</gene>
<evidence type="ECO:0000256" key="3">
    <source>
        <dbReference type="ARBA" id="ARBA00022692"/>
    </source>
</evidence>
<evidence type="ECO:0000256" key="12">
    <source>
        <dbReference type="RuleBase" id="RU000363"/>
    </source>
</evidence>
<dbReference type="CDD" id="cd05339">
    <property type="entry name" value="17beta-HSDXI-like_SDR_c"/>
    <property type="match status" value="1"/>
</dbReference>
<evidence type="ECO:0000313" key="14">
    <source>
        <dbReference type="Proteomes" id="UP000275385"/>
    </source>
</evidence>
<dbReference type="Proteomes" id="UP000275385">
    <property type="component" value="Unassembled WGS sequence"/>
</dbReference>
<proteinExistence type="inferred from homology"/>
<evidence type="ECO:0000256" key="10">
    <source>
        <dbReference type="ARBA" id="ARBA00068717"/>
    </source>
</evidence>
<dbReference type="AlphaFoldDB" id="A0A420Y3K9"/>
<dbReference type="InterPro" id="IPR036291">
    <property type="entry name" value="NAD(P)-bd_dom_sf"/>
</dbReference>
<dbReference type="FunFam" id="3.40.50.720:FF:000131">
    <property type="entry name" value="Short-chain dehydrogenase/reductase 3"/>
    <property type="match status" value="1"/>
</dbReference>
<dbReference type="STRING" id="177199.A0A420Y3K9"/>
<dbReference type="PRINTS" id="PR00081">
    <property type="entry name" value="GDHRDH"/>
</dbReference>
<keyword evidence="14" id="KW-1185">Reference proteome</keyword>
<comment type="caution">
    <text evidence="13">The sequence shown here is derived from an EMBL/GenBank/DDBJ whole genome shotgun (WGS) entry which is preliminary data.</text>
</comment>
<reference evidence="13 14" key="1">
    <citation type="submission" date="2018-08" db="EMBL/GenBank/DDBJ databases">
        <title>Draft genome of the lignicolous fungus Coniochaeta pulveracea.</title>
        <authorList>
            <person name="Borstlap C.J."/>
            <person name="De Witt R.N."/>
            <person name="Botha A."/>
            <person name="Volschenk H."/>
        </authorList>
    </citation>
    <scope>NUCLEOTIDE SEQUENCE [LARGE SCALE GENOMIC DNA]</scope>
    <source>
        <strain evidence="13 14">CAB683</strain>
    </source>
</reference>
<dbReference type="GO" id="GO:0052650">
    <property type="term" value="F:all-trans-retinol dehydrogenase (NADP+) activity"/>
    <property type="evidence" value="ECO:0007669"/>
    <property type="project" value="UniProtKB-ARBA"/>
</dbReference>
<dbReference type="PANTHER" id="PTHR24322:SF736">
    <property type="entry name" value="RETINOL DEHYDROGENASE 10"/>
    <property type="match status" value="1"/>
</dbReference>
<dbReference type="Pfam" id="PF00106">
    <property type="entry name" value="adh_short"/>
    <property type="match status" value="1"/>
</dbReference>
<dbReference type="GO" id="GO:0016020">
    <property type="term" value="C:membrane"/>
    <property type="evidence" value="ECO:0007669"/>
    <property type="project" value="UniProtKB-SubCell"/>
</dbReference>
<dbReference type="EMBL" id="QVQW01000058">
    <property type="protein sequence ID" value="RKU42330.1"/>
    <property type="molecule type" value="Genomic_DNA"/>
</dbReference>
<evidence type="ECO:0000256" key="2">
    <source>
        <dbReference type="ARBA" id="ARBA00006484"/>
    </source>
</evidence>
<name>A0A420Y3K9_9PEZI</name>
<dbReference type="PRINTS" id="PR00080">
    <property type="entry name" value="SDRFAMILY"/>
</dbReference>
<evidence type="ECO:0000256" key="1">
    <source>
        <dbReference type="ARBA" id="ARBA00004141"/>
    </source>
</evidence>